<gene>
    <name evidence="1" type="ORF">SDC9_201175</name>
</gene>
<proteinExistence type="predicted"/>
<evidence type="ECO:0000313" key="1">
    <source>
        <dbReference type="EMBL" id="MPN53511.1"/>
    </source>
</evidence>
<dbReference type="EMBL" id="VSSQ01120684">
    <property type="protein sequence ID" value="MPN53511.1"/>
    <property type="molecule type" value="Genomic_DNA"/>
</dbReference>
<reference evidence="1" key="1">
    <citation type="submission" date="2019-08" db="EMBL/GenBank/DDBJ databases">
        <authorList>
            <person name="Kucharzyk K."/>
            <person name="Murdoch R.W."/>
            <person name="Higgins S."/>
            <person name="Loffler F."/>
        </authorList>
    </citation>
    <scope>NUCLEOTIDE SEQUENCE</scope>
</reference>
<dbReference type="AlphaFoldDB" id="A0A645IQ95"/>
<accession>A0A645IQ95</accession>
<comment type="caution">
    <text evidence="1">The sequence shown here is derived from an EMBL/GenBank/DDBJ whole genome shotgun (WGS) entry which is preliminary data.</text>
</comment>
<sequence length="92" mass="10977">MQHRIKRPVLHHHAGDAVEAVRLDRTRRRIREVVVPFRDRFNLLPRFASDQGALFEVERNRLLAHSRLLRDEFLIDDQNFSLRFPCPGIRIP</sequence>
<protein>
    <submittedName>
        <fullName evidence="1">Uncharacterized protein</fullName>
    </submittedName>
</protein>
<organism evidence="1">
    <name type="scientific">bioreactor metagenome</name>
    <dbReference type="NCBI Taxonomy" id="1076179"/>
    <lineage>
        <taxon>unclassified sequences</taxon>
        <taxon>metagenomes</taxon>
        <taxon>ecological metagenomes</taxon>
    </lineage>
</organism>
<name>A0A645IQ95_9ZZZZ</name>